<dbReference type="PANTHER" id="PTHR30204">
    <property type="entry name" value="REDOX-CYCLING DRUG-SENSING TRANSCRIPTIONAL ACTIVATOR SOXR"/>
    <property type="match status" value="1"/>
</dbReference>
<reference evidence="6" key="1">
    <citation type="submission" date="2020-08" db="EMBL/GenBank/DDBJ databases">
        <title>Genome public.</title>
        <authorList>
            <person name="Liu C."/>
            <person name="Sun Q."/>
        </authorList>
    </citation>
    <scope>NUCLEOTIDE SEQUENCE</scope>
    <source>
        <strain evidence="6">NSJ-12</strain>
    </source>
</reference>
<keyword evidence="7" id="KW-1185">Reference proteome</keyword>
<sequence length="251" mass="29774">MLKEDLKTVNEVSKLTGISVRTLHYYDEIGLLLPAELTESGYRLYDKGNLLKLEQILFLKEMGFELKQIKVILEDPHYDMQKALRKQREILRLKSERLHAIMALIDEKLEGDEYMNFKAFDMKEIERAQEEFKEEVEERWGQTDAYKESAHRTSRYKKEDWQNIMESMNDIFKALACHIGEDVSCKEVQDLIEAWRAHITKYFYECTPEILSGLGDMYVMDERFTNNINQYGEGLAQFMDDAIKYYCLNRL</sequence>
<evidence type="ECO:0000256" key="3">
    <source>
        <dbReference type="ARBA" id="ARBA00023159"/>
    </source>
</evidence>
<dbReference type="Gene3D" id="1.10.1660.10">
    <property type="match status" value="1"/>
</dbReference>
<dbReference type="CDD" id="cd01106">
    <property type="entry name" value="HTH_TipAL-Mta"/>
    <property type="match status" value="1"/>
</dbReference>
<keyword evidence="2" id="KW-0238">DNA-binding</keyword>
<dbReference type="RefSeq" id="WP_249332751.1">
    <property type="nucleotide sequence ID" value="NZ_JACRSY010000014.1"/>
</dbReference>
<evidence type="ECO:0000259" key="5">
    <source>
        <dbReference type="PROSITE" id="PS50937"/>
    </source>
</evidence>
<dbReference type="InterPro" id="IPR036244">
    <property type="entry name" value="TipA-like_antibiotic-bd"/>
</dbReference>
<dbReference type="AlphaFoldDB" id="A0A926IEE1"/>
<organism evidence="6 7">
    <name type="scientific">Zhenhengia yiwuensis</name>
    <dbReference type="NCBI Taxonomy" id="2763666"/>
    <lineage>
        <taxon>Bacteria</taxon>
        <taxon>Bacillati</taxon>
        <taxon>Bacillota</taxon>
        <taxon>Clostridia</taxon>
        <taxon>Lachnospirales</taxon>
        <taxon>Lachnospiraceae</taxon>
        <taxon>Zhenhengia</taxon>
    </lineage>
</organism>
<evidence type="ECO:0000313" key="7">
    <source>
        <dbReference type="Proteomes" id="UP000655830"/>
    </source>
</evidence>
<evidence type="ECO:0000256" key="4">
    <source>
        <dbReference type="ARBA" id="ARBA00023163"/>
    </source>
</evidence>
<dbReference type="InterPro" id="IPR012925">
    <property type="entry name" value="TipAS_dom"/>
</dbReference>
<accession>A0A926IEE1</accession>
<dbReference type="Pfam" id="PF07739">
    <property type="entry name" value="TipAS"/>
    <property type="match status" value="1"/>
</dbReference>
<dbReference type="PROSITE" id="PS50937">
    <property type="entry name" value="HTH_MERR_2"/>
    <property type="match status" value="1"/>
</dbReference>
<dbReference type="InterPro" id="IPR047057">
    <property type="entry name" value="MerR_fam"/>
</dbReference>
<dbReference type="PANTHER" id="PTHR30204:SF90">
    <property type="entry name" value="HTH-TYPE TRANSCRIPTIONAL ACTIVATOR MTA"/>
    <property type="match status" value="1"/>
</dbReference>
<dbReference type="SMART" id="SM00422">
    <property type="entry name" value="HTH_MERR"/>
    <property type="match status" value="1"/>
</dbReference>
<comment type="caution">
    <text evidence="6">The sequence shown here is derived from an EMBL/GenBank/DDBJ whole genome shotgun (WGS) entry which is preliminary data.</text>
</comment>
<proteinExistence type="predicted"/>
<gene>
    <name evidence="6" type="ORF">H8718_09875</name>
</gene>
<dbReference type="Proteomes" id="UP000655830">
    <property type="component" value="Unassembled WGS sequence"/>
</dbReference>
<evidence type="ECO:0000256" key="1">
    <source>
        <dbReference type="ARBA" id="ARBA00023015"/>
    </source>
</evidence>
<dbReference type="EMBL" id="JACRSY010000014">
    <property type="protein sequence ID" value="MBC8579834.1"/>
    <property type="molecule type" value="Genomic_DNA"/>
</dbReference>
<dbReference type="SUPFAM" id="SSF46955">
    <property type="entry name" value="Putative DNA-binding domain"/>
    <property type="match status" value="1"/>
</dbReference>
<dbReference type="GO" id="GO:0003700">
    <property type="term" value="F:DNA-binding transcription factor activity"/>
    <property type="evidence" value="ECO:0007669"/>
    <property type="project" value="InterPro"/>
</dbReference>
<name>A0A926IEE1_9FIRM</name>
<dbReference type="Pfam" id="PF13411">
    <property type="entry name" value="MerR_1"/>
    <property type="match status" value="1"/>
</dbReference>
<evidence type="ECO:0000313" key="6">
    <source>
        <dbReference type="EMBL" id="MBC8579834.1"/>
    </source>
</evidence>
<keyword evidence="1" id="KW-0805">Transcription regulation</keyword>
<dbReference type="Gene3D" id="1.10.490.50">
    <property type="entry name" value="Antibiotic binding domain of TipA-like multidrug resistance regulators"/>
    <property type="match status" value="1"/>
</dbReference>
<evidence type="ECO:0000256" key="2">
    <source>
        <dbReference type="ARBA" id="ARBA00023125"/>
    </source>
</evidence>
<dbReference type="SUPFAM" id="SSF89082">
    <property type="entry name" value="Antibiotic binding domain of TipA-like multidrug resistance regulators"/>
    <property type="match status" value="1"/>
</dbReference>
<keyword evidence="4" id="KW-0804">Transcription</keyword>
<protein>
    <submittedName>
        <fullName evidence="6">MerR family transcriptional regulator</fullName>
    </submittedName>
</protein>
<feature type="domain" description="HTH merR-type" evidence="5">
    <location>
        <begin position="1"/>
        <end position="75"/>
    </location>
</feature>
<keyword evidence="3" id="KW-0010">Activator</keyword>
<dbReference type="InterPro" id="IPR009061">
    <property type="entry name" value="DNA-bd_dom_put_sf"/>
</dbReference>
<dbReference type="GO" id="GO:0003677">
    <property type="term" value="F:DNA binding"/>
    <property type="evidence" value="ECO:0007669"/>
    <property type="project" value="UniProtKB-KW"/>
</dbReference>
<dbReference type="PRINTS" id="PR00040">
    <property type="entry name" value="HTHMERR"/>
</dbReference>
<dbReference type="InterPro" id="IPR000551">
    <property type="entry name" value="MerR-type_HTH_dom"/>
</dbReference>